<evidence type="ECO:0000313" key="4">
    <source>
        <dbReference type="Proteomes" id="UP001175353"/>
    </source>
</evidence>
<evidence type="ECO:0000313" key="3">
    <source>
        <dbReference type="Proteomes" id="UP000310066"/>
    </source>
</evidence>
<reference evidence="1" key="2">
    <citation type="submission" date="2023-06" db="EMBL/GenBank/DDBJ databases">
        <title>Black Yeasts Isolated from many extreme environments.</title>
        <authorList>
            <person name="Coleine C."/>
            <person name="Stajich J.E."/>
            <person name="Selbmann L."/>
        </authorList>
    </citation>
    <scope>NUCLEOTIDE SEQUENCE</scope>
    <source>
        <strain evidence="1">CCFEE 5200</strain>
    </source>
</reference>
<comment type="caution">
    <text evidence="2">The sequence shown here is derived from an EMBL/GenBank/DDBJ whole genome shotgun (WGS) entry which is preliminary data.</text>
</comment>
<organism evidence="2 3">
    <name type="scientific">Friedmanniomyces endolithicus</name>
    <dbReference type="NCBI Taxonomy" id="329885"/>
    <lineage>
        <taxon>Eukaryota</taxon>
        <taxon>Fungi</taxon>
        <taxon>Dikarya</taxon>
        <taxon>Ascomycota</taxon>
        <taxon>Pezizomycotina</taxon>
        <taxon>Dothideomycetes</taxon>
        <taxon>Dothideomycetidae</taxon>
        <taxon>Mycosphaerellales</taxon>
        <taxon>Teratosphaeriaceae</taxon>
        <taxon>Friedmanniomyces</taxon>
    </lineage>
</organism>
<dbReference type="EMBL" id="NAJP01000002">
    <property type="protein sequence ID" value="TKA49217.1"/>
    <property type="molecule type" value="Genomic_DNA"/>
</dbReference>
<proteinExistence type="predicted"/>
<dbReference type="Proteomes" id="UP001175353">
    <property type="component" value="Unassembled WGS sequence"/>
</dbReference>
<name>A0A4U0VIT2_9PEZI</name>
<evidence type="ECO:0000313" key="1">
    <source>
        <dbReference type="EMBL" id="KAK1011641.1"/>
    </source>
</evidence>
<dbReference type="AlphaFoldDB" id="A0A4U0VIT2"/>
<reference evidence="2 3" key="1">
    <citation type="submission" date="2017-03" db="EMBL/GenBank/DDBJ databases">
        <title>Genomes of endolithic fungi from Antarctica.</title>
        <authorList>
            <person name="Coleine C."/>
            <person name="Masonjones S."/>
            <person name="Stajich J.E."/>
        </authorList>
    </citation>
    <scope>NUCLEOTIDE SEQUENCE [LARGE SCALE GENOMIC DNA]</scope>
    <source>
        <strain evidence="2 3">CCFEE 5311</strain>
    </source>
</reference>
<gene>
    <name evidence="2" type="ORF">B0A54_01294</name>
    <name evidence="1" type="ORF">LTR91_002112</name>
</gene>
<protein>
    <submittedName>
        <fullName evidence="2">Uncharacterized protein</fullName>
    </submittedName>
</protein>
<dbReference type="Proteomes" id="UP000310066">
    <property type="component" value="Unassembled WGS sequence"/>
</dbReference>
<dbReference type="EMBL" id="JAUJLE010000009">
    <property type="protein sequence ID" value="KAK1011641.1"/>
    <property type="molecule type" value="Genomic_DNA"/>
</dbReference>
<keyword evidence="4" id="KW-1185">Reference proteome</keyword>
<accession>A0A4U0VIT2</accession>
<evidence type="ECO:0000313" key="2">
    <source>
        <dbReference type="EMBL" id="TKA49217.1"/>
    </source>
</evidence>
<dbReference type="OrthoDB" id="3822589at2759"/>
<sequence length="154" mass="17108">MPELEAAETNPLLTLANSTDALTYASTKPFLASQLRDALRTLAREIMQALVDQGRAFLYHDPNALPGHPKDVLWVLGPDPEANDLNNQWSAFASDVDTTMIGFDRPTGACEGMSDNVIRILLVSAWEQRGLVRKSEWRSARNETTAMSEEAYQE</sequence>